<dbReference type="Gene3D" id="2.160.20.80">
    <property type="entry name" value="E3 ubiquitin-protein ligase SopA"/>
    <property type="match status" value="2"/>
</dbReference>
<protein>
    <submittedName>
        <fullName evidence="1">Uncharacterized protein YjbI with pentapeptide repeats</fullName>
    </submittedName>
</protein>
<comment type="caution">
    <text evidence="1">The sequence shown here is derived from an EMBL/GenBank/DDBJ whole genome shotgun (WGS) entry which is preliminary data.</text>
</comment>
<sequence>MNLVEKYKYFKKGSSSDFSAQNLSYHIFENIDFKQYFDVDKEITSFFRCDFRGSTFRNITFYKNEFDRADFISCTFIDCKFYEVNFGRSQTKDCYFYHCSFADNLYNTNTIQTSSYEDCEFNNEKILANINDCTYATCIFDSCNFDRTSADRLHFFKCKMCKINFATLHAENFTFDNCYLEDIDLGMPFVFGYFITNTSLKHVNFLYRGHRVSFQESKEHARELWSQNRYANYFNSHIILGETQKLPDILPSILNNIEKLSPFKQKIELQQIFDCIIYYMKHNVINFDCIYKIIHYLEVIYNKEKYTPEIQMIFASYTYQITYLLKTFDFDYNFYTNKSNVVSFVTFCCNTEDYDIAVNCTEKFVRSTCNKFGSPDSYVLYHSQKGSWLLTFAISPLIALAIVRMVKYSFNLNIELRIKNKLYQKLAVLLDQNLSIEDLNKITDVAVRANLIEEKENSTQLNTELGSLLDIVRNIEIGL</sequence>
<evidence type="ECO:0000313" key="1">
    <source>
        <dbReference type="EMBL" id="MET3750734.1"/>
    </source>
</evidence>
<dbReference type="SUPFAM" id="SSF141571">
    <property type="entry name" value="Pentapeptide repeat-like"/>
    <property type="match status" value="2"/>
</dbReference>
<proteinExistence type="predicted"/>
<gene>
    <name evidence="1" type="ORF">ABID24_001987</name>
</gene>
<accession>A0ABV2M2V2</accession>
<name>A0ABV2M2V2_9FIRM</name>
<evidence type="ECO:0000313" key="2">
    <source>
        <dbReference type="Proteomes" id="UP001549106"/>
    </source>
</evidence>
<keyword evidence="2" id="KW-1185">Reference proteome</keyword>
<reference evidence="1 2" key="1">
    <citation type="submission" date="2024-06" db="EMBL/GenBank/DDBJ databases">
        <title>Genomic Encyclopedia of Type Strains, Phase IV (KMG-IV): sequencing the most valuable type-strain genomes for metagenomic binning, comparative biology and taxonomic classification.</title>
        <authorList>
            <person name="Goeker M."/>
        </authorList>
    </citation>
    <scope>NUCLEOTIDE SEQUENCE [LARGE SCALE GENOMIC DNA]</scope>
    <source>
        <strain evidence="1 2">DSM 29492</strain>
    </source>
</reference>
<dbReference type="RefSeq" id="WP_257464734.1">
    <property type="nucleotide sequence ID" value="NZ_JANJZT010000013.1"/>
</dbReference>
<organism evidence="1 2">
    <name type="scientific">Blautia caecimuris</name>
    <dbReference type="NCBI Taxonomy" id="1796615"/>
    <lineage>
        <taxon>Bacteria</taxon>
        <taxon>Bacillati</taxon>
        <taxon>Bacillota</taxon>
        <taxon>Clostridia</taxon>
        <taxon>Lachnospirales</taxon>
        <taxon>Lachnospiraceae</taxon>
        <taxon>Blautia</taxon>
    </lineage>
</organism>
<dbReference type="EMBL" id="JBEPMJ010000013">
    <property type="protein sequence ID" value="MET3750734.1"/>
    <property type="molecule type" value="Genomic_DNA"/>
</dbReference>
<dbReference type="Proteomes" id="UP001549106">
    <property type="component" value="Unassembled WGS sequence"/>
</dbReference>